<dbReference type="AlphaFoldDB" id="A0AAW2QQZ0"/>
<dbReference type="GO" id="GO:1990904">
    <property type="term" value="C:ribonucleoprotein complex"/>
    <property type="evidence" value="ECO:0007669"/>
    <property type="project" value="TreeGrafter"/>
</dbReference>
<accession>A0AAW2QQZ0</accession>
<reference evidence="2" key="2">
    <citation type="journal article" date="2024" name="Plant">
        <title>Genomic evolution and insights into agronomic trait innovations of Sesamum species.</title>
        <authorList>
            <person name="Miao H."/>
            <person name="Wang L."/>
            <person name="Qu L."/>
            <person name="Liu H."/>
            <person name="Sun Y."/>
            <person name="Le M."/>
            <person name="Wang Q."/>
            <person name="Wei S."/>
            <person name="Zheng Y."/>
            <person name="Lin W."/>
            <person name="Duan Y."/>
            <person name="Cao H."/>
            <person name="Xiong S."/>
            <person name="Wang X."/>
            <person name="Wei L."/>
            <person name="Li C."/>
            <person name="Ma Q."/>
            <person name="Ju M."/>
            <person name="Zhao R."/>
            <person name="Li G."/>
            <person name="Mu C."/>
            <person name="Tian Q."/>
            <person name="Mei H."/>
            <person name="Zhang T."/>
            <person name="Gao T."/>
            <person name="Zhang H."/>
        </authorList>
    </citation>
    <scope>NUCLEOTIDE SEQUENCE</scope>
    <source>
        <strain evidence="2">G01</strain>
    </source>
</reference>
<dbReference type="InterPro" id="IPR035979">
    <property type="entry name" value="RBD_domain_sf"/>
</dbReference>
<dbReference type="InterPro" id="IPR039539">
    <property type="entry name" value="Ras_GTPase_bind_prot"/>
</dbReference>
<dbReference type="InterPro" id="IPR012677">
    <property type="entry name" value="Nucleotide-bd_a/b_plait_sf"/>
</dbReference>
<evidence type="ECO:0008006" key="3">
    <source>
        <dbReference type="Google" id="ProtNLM"/>
    </source>
</evidence>
<dbReference type="GO" id="GO:0005829">
    <property type="term" value="C:cytosol"/>
    <property type="evidence" value="ECO:0007669"/>
    <property type="project" value="TreeGrafter"/>
</dbReference>
<proteinExistence type="predicted"/>
<protein>
    <recommendedName>
        <fullName evidence="3">RRM domain-containing protein</fullName>
    </recommendedName>
</protein>
<dbReference type="GO" id="GO:0003729">
    <property type="term" value="F:mRNA binding"/>
    <property type="evidence" value="ECO:0007669"/>
    <property type="project" value="TreeGrafter"/>
</dbReference>
<name>A0AAW2QQZ0_9LAMI</name>
<dbReference type="Gene3D" id="3.30.70.330">
    <property type="match status" value="1"/>
</dbReference>
<dbReference type="PANTHER" id="PTHR10693">
    <property type="entry name" value="RAS GTPASE-ACTIVATING PROTEIN-BINDING PROTEIN"/>
    <property type="match status" value="1"/>
</dbReference>
<dbReference type="PANTHER" id="PTHR10693:SF29">
    <property type="entry name" value="GB|AAD20086.1"/>
    <property type="match status" value="1"/>
</dbReference>
<dbReference type="EMBL" id="JACGWK010000002">
    <property type="protein sequence ID" value="KAL0370407.1"/>
    <property type="molecule type" value="Genomic_DNA"/>
</dbReference>
<organism evidence="2">
    <name type="scientific">Sesamum angustifolium</name>
    <dbReference type="NCBI Taxonomy" id="2727405"/>
    <lineage>
        <taxon>Eukaryota</taxon>
        <taxon>Viridiplantae</taxon>
        <taxon>Streptophyta</taxon>
        <taxon>Embryophyta</taxon>
        <taxon>Tracheophyta</taxon>
        <taxon>Spermatophyta</taxon>
        <taxon>Magnoliopsida</taxon>
        <taxon>eudicotyledons</taxon>
        <taxon>Gunneridae</taxon>
        <taxon>Pentapetalae</taxon>
        <taxon>asterids</taxon>
        <taxon>lamiids</taxon>
        <taxon>Lamiales</taxon>
        <taxon>Pedaliaceae</taxon>
        <taxon>Sesamum</taxon>
    </lineage>
</organism>
<reference evidence="2" key="1">
    <citation type="submission" date="2020-06" db="EMBL/GenBank/DDBJ databases">
        <authorList>
            <person name="Li T."/>
            <person name="Hu X."/>
            <person name="Zhang T."/>
            <person name="Song X."/>
            <person name="Zhang H."/>
            <person name="Dai N."/>
            <person name="Sheng W."/>
            <person name="Hou X."/>
            <person name="Wei L."/>
        </authorList>
    </citation>
    <scope>NUCLEOTIDE SEQUENCE</scope>
    <source>
        <strain evidence="2">G01</strain>
        <tissue evidence="2">Leaf</tissue>
    </source>
</reference>
<comment type="caution">
    <text evidence="2">The sequence shown here is derived from an EMBL/GenBank/DDBJ whole genome shotgun (WGS) entry which is preliminary data.</text>
</comment>
<dbReference type="SUPFAM" id="SSF54928">
    <property type="entry name" value="RNA-binding domain, RBD"/>
    <property type="match status" value="1"/>
</dbReference>
<evidence type="ECO:0000313" key="2">
    <source>
        <dbReference type="EMBL" id="KAL0370407.1"/>
    </source>
</evidence>
<sequence>MYHSLRRSCQPQFFQVQLWRLWRKPYCHRKDTGVCYAFVEFEDVQSVQNAIKASPIQLAGRKVYIEERRPNSTTSRGGRSGGRGRGGRGGRASGRGSEQNDSDGKRVRANGFRGA</sequence>
<gene>
    <name evidence="2" type="ORF">Sangu_0358800</name>
</gene>
<feature type="compositionally biased region" description="Gly residues" evidence="1">
    <location>
        <begin position="78"/>
        <end position="93"/>
    </location>
</feature>
<evidence type="ECO:0000256" key="1">
    <source>
        <dbReference type="SAM" id="MobiDB-lite"/>
    </source>
</evidence>
<feature type="region of interest" description="Disordered" evidence="1">
    <location>
        <begin position="64"/>
        <end position="115"/>
    </location>
</feature>